<dbReference type="GO" id="GO:0004725">
    <property type="term" value="F:protein tyrosine phosphatase activity"/>
    <property type="evidence" value="ECO:0007669"/>
    <property type="project" value="InterPro"/>
</dbReference>
<reference evidence="4" key="1">
    <citation type="submission" date="2017-02" db="UniProtKB">
        <authorList>
            <consortium name="WormBaseParasite"/>
        </authorList>
    </citation>
    <scope>IDENTIFICATION</scope>
</reference>
<dbReference type="PRINTS" id="PR00700">
    <property type="entry name" value="PRTYPHPHTASE"/>
</dbReference>
<dbReference type="EMBL" id="UYYF01001123">
    <property type="protein sequence ID" value="VDM99566.1"/>
    <property type="molecule type" value="Genomic_DNA"/>
</dbReference>
<reference evidence="2 3" key="2">
    <citation type="submission" date="2018-11" db="EMBL/GenBank/DDBJ databases">
        <authorList>
            <consortium name="Pathogen Informatics"/>
        </authorList>
    </citation>
    <scope>NUCLEOTIDE SEQUENCE [LARGE SCALE GENOMIC DNA]</scope>
</reference>
<accession>A0A0N5CSK9</accession>
<evidence type="ECO:0000313" key="4">
    <source>
        <dbReference type="WBParaSite" id="TCLT_0000321201-mRNA-1"/>
    </source>
</evidence>
<keyword evidence="3" id="KW-1185">Reference proteome</keyword>
<evidence type="ECO:0000313" key="2">
    <source>
        <dbReference type="EMBL" id="VDM99566.1"/>
    </source>
</evidence>
<dbReference type="InterPro" id="IPR052782">
    <property type="entry name" value="Oocyte-zygote_transition_reg"/>
</dbReference>
<dbReference type="AlphaFoldDB" id="A0A0N5CSK9"/>
<dbReference type="STRING" id="103827.A0A0N5CSK9"/>
<dbReference type="PANTHER" id="PTHR46163">
    <property type="entry name" value="TYROSINE-PROTEIN PHOSPHATASE-RELATED"/>
    <property type="match status" value="1"/>
</dbReference>
<sequence>MESGQDCLSLASSIELKDALVDTKWFQPGETHSSKPTGDKWSKRIKEAEAITLEDYVVSRLPFYARWYEAYKVRSLNQRLEKFELDEIESFVKQKLHKITDVIADQGRKLRLFSSIAIKPNNVEITYRSSELKRKYGATLICWLDDVAAGLDQPSSEIIEKLLHGFTQFKAVDPLANWTKQGNEFYCRMLGRINTFASEMATMVNYSFIIEPGTITPHLSDYVAEFRHLETFFERNPLTPEESNQSAFNRNCNKVRNKLTECADISRVILQCDKSRDSSFSEKFVTGSSSCFLNAEDSIHENSNDFIHASYVRGGPLLNTFILTQAPLLSTIADFWQMVWQERSHYIVMLCKAVDVSTLGLLDGALPNVCPYYWPR</sequence>
<dbReference type="InterPro" id="IPR029021">
    <property type="entry name" value="Prot-tyrosine_phosphatase-like"/>
</dbReference>
<dbReference type="PROSITE" id="PS50055">
    <property type="entry name" value="TYR_PHOSPHATASE_PTP"/>
    <property type="match status" value="1"/>
</dbReference>
<dbReference type="InterPro" id="IPR000242">
    <property type="entry name" value="PTP_cat"/>
</dbReference>
<dbReference type="Proteomes" id="UP000276776">
    <property type="component" value="Unassembled WGS sequence"/>
</dbReference>
<dbReference type="OrthoDB" id="5834449at2759"/>
<dbReference type="Gene3D" id="3.90.190.10">
    <property type="entry name" value="Protein tyrosine phosphatase superfamily"/>
    <property type="match status" value="1"/>
</dbReference>
<dbReference type="OMA" id="WQERSKY"/>
<protein>
    <submittedName>
        <fullName evidence="4">Tyrosine-protein phosphatase domain-containing protein</fullName>
    </submittedName>
</protein>
<evidence type="ECO:0000313" key="3">
    <source>
        <dbReference type="Proteomes" id="UP000276776"/>
    </source>
</evidence>
<dbReference type="WBParaSite" id="TCLT_0000321201-mRNA-1">
    <property type="protein sequence ID" value="TCLT_0000321201-mRNA-1"/>
    <property type="gene ID" value="TCLT_0000321201"/>
</dbReference>
<feature type="domain" description="Tyrosine-protein phosphatase" evidence="1">
    <location>
        <begin position="222"/>
        <end position="376"/>
    </location>
</feature>
<gene>
    <name evidence="2" type="ORF">TCLT_LOCUS3210</name>
</gene>
<dbReference type="PANTHER" id="PTHR46163:SF7">
    <property type="entry name" value="PROTEIN TYROSINE PHOSPHATASE-LIKE PROTEIN EGG-3"/>
    <property type="match status" value="1"/>
</dbReference>
<dbReference type="SUPFAM" id="SSF52799">
    <property type="entry name" value="(Phosphotyrosine protein) phosphatases II"/>
    <property type="match status" value="1"/>
</dbReference>
<proteinExistence type="predicted"/>
<dbReference type="Pfam" id="PF00102">
    <property type="entry name" value="Y_phosphatase"/>
    <property type="match status" value="1"/>
</dbReference>
<name>A0A0N5CSK9_THECL</name>
<organism evidence="4">
    <name type="scientific">Thelazia callipaeda</name>
    <name type="common">Oriental eyeworm</name>
    <name type="synonym">Parasitic nematode</name>
    <dbReference type="NCBI Taxonomy" id="103827"/>
    <lineage>
        <taxon>Eukaryota</taxon>
        <taxon>Metazoa</taxon>
        <taxon>Ecdysozoa</taxon>
        <taxon>Nematoda</taxon>
        <taxon>Chromadorea</taxon>
        <taxon>Rhabditida</taxon>
        <taxon>Spirurina</taxon>
        <taxon>Spiruromorpha</taxon>
        <taxon>Thelazioidea</taxon>
        <taxon>Thelaziidae</taxon>
        <taxon>Thelazia</taxon>
    </lineage>
</organism>
<evidence type="ECO:0000259" key="1">
    <source>
        <dbReference type="PROSITE" id="PS50055"/>
    </source>
</evidence>